<organism evidence="2 3">
    <name type="scientific">Austropuccinia psidii MF-1</name>
    <dbReference type="NCBI Taxonomy" id="1389203"/>
    <lineage>
        <taxon>Eukaryota</taxon>
        <taxon>Fungi</taxon>
        <taxon>Dikarya</taxon>
        <taxon>Basidiomycota</taxon>
        <taxon>Pucciniomycotina</taxon>
        <taxon>Pucciniomycetes</taxon>
        <taxon>Pucciniales</taxon>
        <taxon>Sphaerophragmiaceae</taxon>
        <taxon>Austropuccinia</taxon>
    </lineage>
</organism>
<dbReference type="EMBL" id="AVOT02075945">
    <property type="protein sequence ID" value="MBW0564534.1"/>
    <property type="molecule type" value="Genomic_DNA"/>
</dbReference>
<dbReference type="AlphaFoldDB" id="A0A9Q3JMS2"/>
<evidence type="ECO:0000313" key="2">
    <source>
        <dbReference type="EMBL" id="MBW0564534.1"/>
    </source>
</evidence>
<comment type="caution">
    <text evidence="2">The sequence shown here is derived from an EMBL/GenBank/DDBJ whole genome shotgun (WGS) entry which is preliminary data.</text>
</comment>
<keyword evidence="3" id="KW-1185">Reference proteome</keyword>
<accession>A0A9Q3JMS2</accession>
<proteinExistence type="predicted"/>
<evidence type="ECO:0000256" key="1">
    <source>
        <dbReference type="SAM" id="MobiDB-lite"/>
    </source>
</evidence>
<gene>
    <name evidence="2" type="ORF">O181_104249</name>
</gene>
<reference evidence="2" key="1">
    <citation type="submission" date="2021-03" db="EMBL/GenBank/DDBJ databases">
        <title>Draft genome sequence of rust myrtle Austropuccinia psidii MF-1, a brazilian biotype.</title>
        <authorList>
            <person name="Quecine M.C."/>
            <person name="Pachon D.M.R."/>
            <person name="Bonatelli M.L."/>
            <person name="Correr F.H."/>
            <person name="Franceschini L.M."/>
            <person name="Leite T.F."/>
            <person name="Margarido G.R.A."/>
            <person name="Almeida C.A."/>
            <person name="Ferrarezi J.A."/>
            <person name="Labate C.A."/>
        </authorList>
    </citation>
    <scope>NUCLEOTIDE SEQUENCE</scope>
    <source>
        <strain evidence="2">MF-1</strain>
    </source>
</reference>
<name>A0A9Q3JMS2_9BASI</name>
<protein>
    <submittedName>
        <fullName evidence="2">Uncharacterized protein</fullName>
    </submittedName>
</protein>
<sequence>MKKIHESSIGVEESKNLQDNGMNEEEEEQYSNMLSFSMVNNSEEEFNTEISIMKNENMHNESYFRVYKPEIIDLTQESPTPFLRETKALPPPLIISIESEPEATIMQEFTN</sequence>
<feature type="compositionally biased region" description="Basic and acidic residues" evidence="1">
    <location>
        <begin position="1"/>
        <end position="16"/>
    </location>
</feature>
<dbReference type="Proteomes" id="UP000765509">
    <property type="component" value="Unassembled WGS sequence"/>
</dbReference>
<evidence type="ECO:0000313" key="3">
    <source>
        <dbReference type="Proteomes" id="UP000765509"/>
    </source>
</evidence>
<feature type="region of interest" description="Disordered" evidence="1">
    <location>
        <begin position="1"/>
        <end position="30"/>
    </location>
</feature>